<sequence length="239" mass="26275">MTLGRFAGRATRLGAFDAVVHGIAQQVHERVADLLDNGLVQFGFCAIDNQVDVFAQLLTDVAHHSAKTVEGVTDGDHAQVQRAIKNLFHQPRYRRAGFLQRIVVARAGQQFRTGAGDDQLTDQVDQFVELVGVDAHIAAVLTLVLAARGGALHCRRLAWHSRHSALIAEQFAVGNHRALRVLRNEVSAGRLAALGRLLDRGNQYDAVFADKIKHFVDRVMPGGRAKIDFETQVARLRVP</sequence>
<gene>
    <name evidence="1" type="ORF">ALO94_200824</name>
</gene>
<dbReference type="Proteomes" id="UP000050384">
    <property type="component" value="Unassembled WGS sequence"/>
</dbReference>
<comment type="caution">
    <text evidence="1">The sequence shown here is derived from an EMBL/GenBank/DDBJ whole genome shotgun (WGS) entry which is preliminary data.</text>
</comment>
<accession>A0A0Q0D9L0</accession>
<proteinExistence type="predicted"/>
<evidence type="ECO:0000313" key="2">
    <source>
        <dbReference type="Proteomes" id="UP000050384"/>
    </source>
</evidence>
<name>A0A0Q0D9L0_PSESX</name>
<organism evidence="1 2">
    <name type="scientific">Pseudomonas syringae pv. spinaceae</name>
    <dbReference type="NCBI Taxonomy" id="264459"/>
    <lineage>
        <taxon>Bacteria</taxon>
        <taxon>Pseudomonadati</taxon>
        <taxon>Pseudomonadota</taxon>
        <taxon>Gammaproteobacteria</taxon>
        <taxon>Pseudomonadales</taxon>
        <taxon>Pseudomonadaceae</taxon>
        <taxon>Pseudomonas</taxon>
        <taxon>Pseudomonas syringae</taxon>
    </lineage>
</organism>
<dbReference type="EMBL" id="LJRI01000031">
    <property type="protein sequence ID" value="KPZ14603.1"/>
    <property type="molecule type" value="Genomic_DNA"/>
</dbReference>
<dbReference type="AlphaFoldDB" id="A0A0Q0D9L0"/>
<evidence type="ECO:0000313" key="1">
    <source>
        <dbReference type="EMBL" id="KPZ14603.1"/>
    </source>
</evidence>
<protein>
    <submittedName>
        <fullName evidence="1">Membrane protein</fullName>
    </submittedName>
</protein>
<reference evidence="1 2" key="1">
    <citation type="submission" date="2015-09" db="EMBL/GenBank/DDBJ databases">
        <title>Genome announcement of multiple Pseudomonas syringae strains.</title>
        <authorList>
            <person name="Thakur S."/>
            <person name="Wang P.W."/>
            <person name="Gong Y."/>
            <person name="Weir B.S."/>
            <person name="Guttman D.S."/>
        </authorList>
    </citation>
    <scope>NUCLEOTIDE SEQUENCE [LARGE SCALE GENOMIC DNA]</scope>
    <source>
        <strain evidence="1 2">ICMP16929</strain>
    </source>
</reference>